<dbReference type="PANTHER" id="PTHR43077:SF5">
    <property type="entry name" value="PHAGE INFECTION PROTEIN"/>
    <property type="match status" value="1"/>
</dbReference>
<reference evidence="7 8" key="1">
    <citation type="submission" date="2019-12" db="EMBL/GenBank/DDBJ databases">
        <title>Microbes associate with the intestines of laboratory mice.</title>
        <authorList>
            <person name="Navarre W."/>
            <person name="Wong E."/>
        </authorList>
    </citation>
    <scope>NUCLEOTIDE SEQUENCE [LARGE SCALE GENOMIC DNA]</scope>
    <source>
        <strain evidence="7 8">NM51_B2-22</strain>
    </source>
</reference>
<dbReference type="NCBIfam" id="TIGR03057">
    <property type="entry name" value="xxxLxxG_by_4"/>
    <property type="match status" value="6"/>
</dbReference>
<proteinExistence type="predicted"/>
<dbReference type="InterPro" id="IPR017501">
    <property type="entry name" value="Phage_infect_YhgE_C"/>
</dbReference>
<protein>
    <recommendedName>
        <fullName evidence="9">YhgE/Pip domain-containing protein</fullName>
    </recommendedName>
</protein>
<evidence type="ECO:0000313" key="8">
    <source>
        <dbReference type="Proteomes" id="UP000461595"/>
    </source>
</evidence>
<comment type="caution">
    <text evidence="7">The sequence shown here is derived from an EMBL/GenBank/DDBJ whole genome shotgun (WGS) entry which is preliminary data.</text>
</comment>
<feature type="coiled-coil region" evidence="5">
    <location>
        <begin position="578"/>
        <end position="605"/>
    </location>
</feature>
<feature type="transmembrane region" description="Helical" evidence="6">
    <location>
        <begin position="725"/>
        <end position="744"/>
    </location>
</feature>
<dbReference type="RefSeq" id="WP_160332955.1">
    <property type="nucleotide sequence ID" value="NZ_WSRS01000047.1"/>
</dbReference>
<evidence type="ECO:0000313" key="7">
    <source>
        <dbReference type="EMBL" id="MVX59169.1"/>
    </source>
</evidence>
<evidence type="ECO:0000256" key="5">
    <source>
        <dbReference type="SAM" id="Coils"/>
    </source>
</evidence>
<feature type="transmembrane region" description="Helical" evidence="6">
    <location>
        <begin position="666"/>
        <end position="689"/>
    </location>
</feature>
<dbReference type="EMBL" id="WSRS01000047">
    <property type="protein sequence ID" value="MVX59169.1"/>
    <property type="molecule type" value="Genomic_DNA"/>
</dbReference>
<feature type="transmembrane region" description="Helical" evidence="6">
    <location>
        <begin position="777"/>
        <end position="799"/>
    </location>
</feature>
<comment type="subcellular location">
    <subcellularLocation>
        <location evidence="1">Membrane</location>
        <topology evidence="1">Multi-pass membrane protein</topology>
    </subcellularLocation>
</comment>
<feature type="transmembrane region" description="Helical" evidence="6">
    <location>
        <begin position="12"/>
        <end position="37"/>
    </location>
</feature>
<dbReference type="PANTHER" id="PTHR43077">
    <property type="entry name" value="TRANSPORT PERMEASE YVFS-RELATED"/>
    <property type="match status" value="1"/>
</dbReference>
<accession>A0A7X3KCF0</accession>
<evidence type="ECO:0000256" key="4">
    <source>
        <dbReference type="ARBA" id="ARBA00023136"/>
    </source>
</evidence>
<dbReference type="OrthoDB" id="9811483at2"/>
<keyword evidence="2 6" id="KW-0812">Transmembrane</keyword>
<feature type="transmembrane region" description="Helical" evidence="6">
    <location>
        <begin position="695"/>
        <end position="718"/>
    </location>
</feature>
<sequence>MFKEWKAIFKRPKFIVVMLGVSLIPFLYNVIFLSSMWDPYGKLSDLPVAVVNKDQSTVLNGKTLAIGDQMVANMEKGKALDFHVVNQATADRGLEKGDYYMVVELPEDLSQKAASIMTSDPQQMKIRYKTSSGHGFVAGKMSDSAMNVLKESVQKNIINNYTSTLFSSMKELQTGMGTASAGSSQLADGGKQLQSGSDQLTNGLQRLASSTLLFSDGAKQLETGLGQYTAGVGQLAGGVGQLATGVNQYTGGVAQLSAGADQLDAASGQLQAGVKALQEAVRGGDLTALVDGSNQVAAGMEQLADQLAGISISSEQAASINQALALLTNLQSQLGQGQDPTAGIKAGLSQLEADLSALMAGAGASTEASAVASVAATAAFQKLDPAEQSEILAALPADSAGSATDIGQLQALLGGVQSLSAALDQNGASLGQELAPLVNQALADLQTLQNGIGQFGQVQAATQALAQGSATVASGLGQLQNQLQTGAEDLAGGVSAYTAGVSELAQGARTLNENSGQLQSGVAQLQAGANQLDANSGALLDGASQLASGASQLQDGSQTLAQGGAQLGTGMTSLVDGLISLQTGLDKANQQLQKANVEEDNANTLSSPITLEKTEQDQVQVNGVGMAPYMVSVALFVAAIATNTIFQTLPSGRQPSTRWSWLKARLEVNGIIALAAGLLVYAGIHLIGLTANHELATLGVILLASMTFMALVTTLVTLDNKVGAFLALILLLLQLGASAGTYPIQLSNAFFEAIHPWLPMSYSVSALRETISMTSQIGSQVAFLSVTLVLSILAGYLIYQPKKGV</sequence>
<dbReference type="Proteomes" id="UP000461595">
    <property type="component" value="Unassembled WGS sequence"/>
</dbReference>
<dbReference type="NCBIfam" id="TIGR03062">
    <property type="entry name" value="pip_yhgE_Cterm"/>
    <property type="match status" value="1"/>
</dbReference>
<keyword evidence="5" id="KW-0175">Coiled coil</keyword>
<name>A0A7X3KCF0_9STRE</name>
<feature type="transmembrane region" description="Helical" evidence="6">
    <location>
        <begin position="626"/>
        <end position="646"/>
    </location>
</feature>
<evidence type="ECO:0008006" key="9">
    <source>
        <dbReference type="Google" id="ProtNLM"/>
    </source>
</evidence>
<evidence type="ECO:0000256" key="3">
    <source>
        <dbReference type="ARBA" id="ARBA00022989"/>
    </source>
</evidence>
<dbReference type="InterPro" id="IPR051328">
    <property type="entry name" value="T7SS_ABC-Transporter"/>
</dbReference>
<dbReference type="AlphaFoldDB" id="A0A7X3KCF0"/>
<organism evidence="7 8">
    <name type="scientific">Streptococcus danieliae</name>
    <dbReference type="NCBI Taxonomy" id="747656"/>
    <lineage>
        <taxon>Bacteria</taxon>
        <taxon>Bacillati</taxon>
        <taxon>Bacillota</taxon>
        <taxon>Bacilli</taxon>
        <taxon>Lactobacillales</taxon>
        <taxon>Streptococcaceae</taxon>
        <taxon>Streptococcus</taxon>
    </lineage>
</organism>
<dbReference type="NCBIfam" id="TIGR03061">
    <property type="entry name" value="pip_yhgE_Nterm"/>
    <property type="match status" value="1"/>
</dbReference>
<evidence type="ECO:0000256" key="2">
    <source>
        <dbReference type="ARBA" id="ARBA00022692"/>
    </source>
</evidence>
<keyword evidence="4 6" id="KW-0472">Membrane</keyword>
<dbReference type="Gene3D" id="1.10.287.950">
    <property type="entry name" value="Methyl-accepting chemotaxis protein"/>
    <property type="match status" value="2"/>
</dbReference>
<keyword evidence="3 6" id="KW-1133">Transmembrane helix</keyword>
<dbReference type="InterPro" id="IPR023908">
    <property type="entry name" value="xxxLxxG_rpt"/>
</dbReference>
<evidence type="ECO:0000256" key="6">
    <source>
        <dbReference type="SAM" id="Phobius"/>
    </source>
</evidence>
<gene>
    <name evidence="7" type="ORF">E5983_05875</name>
</gene>
<dbReference type="GO" id="GO:0016020">
    <property type="term" value="C:membrane"/>
    <property type="evidence" value="ECO:0007669"/>
    <property type="project" value="UniProtKB-SubCell"/>
</dbReference>
<evidence type="ECO:0000256" key="1">
    <source>
        <dbReference type="ARBA" id="ARBA00004141"/>
    </source>
</evidence>
<dbReference type="InterPro" id="IPR017500">
    <property type="entry name" value="Phage_infect_YhgE_N"/>
</dbReference>